<dbReference type="EnsemblProtists" id="EOD37523">
    <property type="protein sequence ID" value="EOD37523"/>
    <property type="gene ID" value="EMIHUDRAFT_362084"/>
</dbReference>
<dbReference type="KEGG" id="ehx:EMIHUDRAFT_362084"/>
<accession>A0A0D3KP38</accession>
<evidence type="ECO:0000313" key="3">
    <source>
        <dbReference type="Proteomes" id="UP000013827"/>
    </source>
</evidence>
<protein>
    <recommendedName>
        <fullName evidence="4">FYVE-type domain-containing protein</fullName>
    </recommendedName>
</protein>
<dbReference type="GeneID" id="17282793"/>
<evidence type="ECO:0000256" key="1">
    <source>
        <dbReference type="SAM" id="Coils"/>
    </source>
</evidence>
<dbReference type="Proteomes" id="UP000013827">
    <property type="component" value="Unassembled WGS sequence"/>
</dbReference>
<dbReference type="AlphaFoldDB" id="A0A0D3KP38"/>
<keyword evidence="1" id="KW-0175">Coiled coil</keyword>
<dbReference type="InterPro" id="IPR011011">
    <property type="entry name" value="Znf_FYVE_PHD"/>
</dbReference>
<feature type="coiled-coil region" evidence="1">
    <location>
        <begin position="13"/>
        <end position="47"/>
    </location>
</feature>
<dbReference type="RefSeq" id="XP_005789952.1">
    <property type="nucleotide sequence ID" value="XM_005789895.1"/>
</dbReference>
<reference evidence="3" key="1">
    <citation type="journal article" date="2013" name="Nature">
        <title>Pan genome of the phytoplankton Emiliania underpins its global distribution.</title>
        <authorList>
            <person name="Read B.A."/>
            <person name="Kegel J."/>
            <person name="Klute M.J."/>
            <person name="Kuo A."/>
            <person name="Lefebvre S.C."/>
            <person name="Maumus F."/>
            <person name="Mayer C."/>
            <person name="Miller J."/>
            <person name="Monier A."/>
            <person name="Salamov A."/>
            <person name="Young J."/>
            <person name="Aguilar M."/>
            <person name="Claverie J.M."/>
            <person name="Frickenhaus S."/>
            <person name="Gonzalez K."/>
            <person name="Herman E.K."/>
            <person name="Lin Y.C."/>
            <person name="Napier J."/>
            <person name="Ogata H."/>
            <person name="Sarno A.F."/>
            <person name="Shmutz J."/>
            <person name="Schroeder D."/>
            <person name="de Vargas C."/>
            <person name="Verret F."/>
            <person name="von Dassow P."/>
            <person name="Valentin K."/>
            <person name="Van de Peer Y."/>
            <person name="Wheeler G."/>
            <person name="Dacks J.B."/>
            <person name="Delwiche C.F."/>
            <person name="Dyhrman S.T."/>
            <person name="Glockner G."/>
            <person name="John U."/>
            <person name="Richards T."/>
            <person name="Worden A.Z."/>
            <person name="Zhang X."/>
            <person name="Grigoriev I.V."/>
            <person name="Allen A.E."/>
            <person name="Bidle K."/>
            <person name="Borodovsky M."/>
            <person name="Bowler C."/>
            <person name="Brownlee C."/>
            <person name="Cock J.M."/>
            <person name="Elias M."/>
            <person name="Gladyshev V.N."/>
            <person name="Groth M."/>
            <person name="Guda C."/>
            <person name="Hadaegh A."/>
            <person name="Iglesias-Rodriguez M.D."/>
            <person name="Jenkins J."/>
            <person name="Jones B.M."/>
            <person name="Lawson T."/>
            <person name="Leese F."/>
            <person name="Lindquist E."/>
            <person name="Lobanov A."/>
            <person name="Lomsadze A."/>
            <person name="Malik S.B."/>
            <person name="Marsh M.E."/>
            <person name="Mackinder L."/>
            <person name="Mock T."/>
            <person name="Mueller-Roeber B."/>
            <person name="Pagarete A."/>
            <person name="Parker M."/>
            <person name="Probert I."/>
            <person name="Quesneville H."/>
            <person name="Raines C."/>
            <person name="Rensing S.A."/>
            <person name="Riano-Pachon D.M."/>
            <person name="Richier S."/>
            <person name="Rokitta S."/>
            <person name="Shiraiwa Y."/>
            <person name="Soanes D.M."/>
            <person name="van der Giezen M."/>
            <person name="Wahlund T.M."/>
            <person name="Williams B."/>
            <person name="Wilson W."/>
            <person name="Wolfe G."/>
            <person name="Wurch L.L."/>
        </authorList>
    </citation>
    <scope>NUCLEOTIDE SEQUENCE</scope>
</reference>
<reference evidence="2" key="2">
    <citation type="submission" date="2024-10" db="UniProtKB">
        <authorList>
            <consortium name="EnsemblProtists"/>
        </authorList>
    </citation>
    <scope>IDENTIFICATION</scope>
</reference>
<dbReference type="SUPFAM" id="SSF57903">
    <property type="entry name" value="FYVE/PHD zinc finger"/>
    <property type="match status" value="1"/>
</dbReference>
<name>A0A0D3KP38_EMIH1</name>
<evidence type="ECO:0008006" key="4">
    <source>
        <dbReference type="Google" id="ProtNLM"/>
    </source>
</evidence>
<proteinExistence type="predicted"/>
<organism evidence="2 3">
    <name type="scientific">Emiliania huxleyi (strain CCMP1516)</name>
    <dbReference type="NCBI Taxonomy" id="280463"/>
    <lineage>
        <taxon>Eukaryota</taxon>
        <taxon>Haptista</taxon>
        <taxon>Haptophyta</taxon>
        <taxon>Prymnesiophyceae</taxon>
        <taxon>Isochrysidales</taxon>
        <taxon>Noelaerhabdaceae</taxon>
        <taxon>Emiliania</taxon>
    </lineage>
</organism>
<keyword evidence="3" id="KW-1185">Reference proteome</keyword>
<dbReference type="HOGENOM" id="CLU_967857_0_0_1"/>
<dbReference type="PaxDb" id="2903-EOD37523"/>
<evidence type="ECO:0000313" key="2">
    <source>
        <dbReference type="EnsemblProtists" id="EOD37523"/>
    </source>
</evidence>
<sequence>MLRWLEDPVMERLDAIELDLKRAQAEREEAEKKAAEASAAIAALTATADGLASRLDTLERPARRHRARCCEFDGCGKGFAFGGRHHCRKCGGSVCSAHFARPVCHKCLADQARAPVVGQRATVVQGRLSHADSPPIEVDREAVAGTWKCVSVEGDMGAVLKEHGYNMVLRGAARAVGFGAGGAFPQVEVLSMPGADEVLCKQKDPVGSRVLKIVTDGEWRENPMPFGGPKLTSGVWLPGPRGPFDTFSLTVQGSKPMVSSRVLLPDNDTVLETVECAGKSAQRRWKRQ</sequence>